<evidence type="ECO:0000313" key="3">
    <source>
        <dbReference type="Proteomes" id="UP001595420"/>
    </source>
</evidence>
<dbReference type="Proteomes" id="UP001595420">
    <property type="component" value="Unassembled WGS sequence"/>
</dbReference>
<keyword evidence="1" id="KW-1133">Transmembrane helix</keyword>
<dbReference type="InterPro" id="IPR019253">
    <property type="entry name" value="DUF2244_TM"/>
</dbReference>
<evidence type="ECO:0000256" key="1">
    <source>
        <dbReference type="SAM" id="Phobius"/>
    </source>
</evidence>
<dbReference type="Pfam" id="PF10003">
    <property type="entry name" value="DUF2244"/>
    <property type="match status" value="1"/>
</dbReference>
<dbReference type="PIRSF" id="PIRSF032162">
    <property type="entry name" value="UCP032162_imp"/>
    <property type="match status" value="1"/>
</dbReference>
<dbReference type="InterPro" id="IPR016990">
    <property type="entry name" value="UCP032162_TM"/>
</dbReference>
<feature type="transmembrane region" description="Helical" evidence="1">
    <location>
        <begin position="49"/>
        <end position="66"/>
    </location>
</feature>
<reference evidence="3" key="1">
    <citation type="journal article" date="2019" name="Int. J. Syst. Evol. Microbiol.">
        <title>The Global Catalogue of Microorganisms (GCM) 10K type strain sequencing project: providing services to taxonomists for standard genome sequencing and annotation.</title>
        <authorList>
            <consortium name="The Broad Institute Genomics Platform"/>
            <consortium name="The Broad Institute Genome Sequencing Center for Infectious Disease"/>
            <person name="Wu L."/>
            <person name="Ma J."/>
        </authorList>
    </citation>
    <scope>NUCLEOTIDE SEQUENCE [LARGE SCALE GENOMIC DNA]</scope>
    <source>
        <strain evidence="3">CGMCC 1.16855</strain>
    </source>
</reference>
<gene>
    <name evidence="2" type="ORF">ACFOD3_03525</name>
</gene>
<proteinExistence type="predicted"/>
<comment type="caution">
    <text evidence="2">The sequence shown here is derived from an EMBL/GenBank/DDBJ whole genome shotgun (WGS) entry which is preliminary data.</text>
</comment>
<name>A0ABV7BQS1_9PROT</name>
<feature type="transmembrane region" description="Helical" evidence="1">
    <location>
        <begin position="25"/>
        <end position="43"/>
    </location>
</feature>
<keyword evidence="3" id="KW-1185">Reference proteome</keyword>
<accession>A0ABV7BQS1</accession>
<keyword evidence="1" id="KW-0472">Membrane</keyword>
<evidence type="ECO:0000313" key="2">
    <source>
        <dbReference type="EMBL" id="MFC2998948.1"/>
    </source>
</evidence>
<dbReference type="RefSeq" id="WP_216834647.1">
    <property type="nucleotide sequence ID" value="NZ_JAFNJS010000001.1"/>
</dbReference>
<keyword evidence="1" id="KW-0812">Transmembrane</keyword>
<organism evidence="2 3">
    <name type="scientific">Falsiroseomonas tokyonensis</name>
    <dbReference type="NCBI Taxonomy" id="430521"/>
    <lineage>
        <taxon>Bacteria</taxon>
        <taxon>Pseudomonadati</taxon>
        <taxon>Pseudomonadota</taxon>
        <taxon>Alphaproteobacteria</taxon>
        <taxon>Acetobacterales</taxon>
        <taxon>Roseomonadaceae</taxon>
        <taxon>Falsiroseomonas</taxon>
    </lineage>
</organism>
<dbReference type="EMBL" id="JBHRSB010000001">
    <property type="protein sequence ID" value="MFC2998948.1"/>
    <property type="molecule type" value="Genomic_DNA"/>
</dbReference>
<sequence>MSATPILFEAVSTPSQSLSARGMRLLCLFSAAGAAIPGGLFLVLGAWPVLGFLGVEVALVLGLVALHRRWSARAREVVQLTETDLRIVTANGRGGRRETVLQPYWTRVALEEVAGGVARLSLVQRGRRVELGCFLSDAEKRDLGEALAEALHRYRNPDFDNPQLR</sequence>
<protein>
    <submittedName>
        <fullName evidence="2">DUF2244 domain-containing protein</fullName>
    </submittedName>
</protein>